<reference evidence="1 2" key="1">
    <citation type="submission" date="2024-02" db="EMBL/GenBank/DDBJ databases">
        <title>A draft genome for the cacao thread blight pathogen Marasmius crinis-equi.</title>
        <authorList>
            <person name="Cohen S.P."/>
            <person name="Baruah I.K."/>
            <person name="Amoako-Attah I."/>
            <person name="Bukari Y."/>
            <person name="Meinhardt L.W."/>
            <person name="Bailey B.A."/>
        </authorList>
    </citation>
    <scope>NUCLEOTIDE SEQUENCE [LARGE SCALE GENOMIC DNA]</scope>
    <source>
        <strain evidence="1 2">GH-76</strain>
    </source>
</reference>
<comment type="caution">
    <text evidence="1">The sequence shown here is derived from an EMBL/GenBank/DDBJ whole genome shotgun (WGS) entry which is preliminary data.</text>
</comment>
<sequence length="395" mass="45448">GPESHMWHWDAENQPLPSDAELLHDDVMFRYWISRKLDRGALDVLCRFYGDDDNSYSQADREIYQPTVISTQVNTTLAVGNTVWRAVNHHTCEGQNLPNGATRFKFSFFRFPWLGIKEIWVTLWDDPFELQHAWLAQATSVFDAHGIPLEGDLSEYKLVIPQLKGTLSTSRVKRRRRRRLQPLYLFILPFSTTTFWSFDSDGQIPISNDLCRYFGLPVQLLLECGEFSWETSTYQRIRDYQIARGFDPTTIDFARHNKYPVYDIVDQPLPSLFEEIDGSELEPIDSRLHAAAEISSAENAPQEDNMYLGVFFGDVQPEDLERDLFTSEVATIQSRSEDDCRMTLHPEQNCSGAETVEVDPDSSVEATAFEQITYGHSQPDTTEHQIEVEGEHQSF</sequence>
<accession>A0ABR3EPU2</accession>
<evidence type="ECO:0000313" key="1">
    <source>
        <dbReference type="EMBL" id="KAL0564894.1"/>
    </source>
</evidence>
<keyword evidence="2" id="KW-1185">Reference proteome</keyword>
<name>A0ABR3EPU2_9AGAR</name>
<protein>
    <submittedName>
        <fullName evidence="1">Uncharacterized protein</fullName>
    </submittedName>
</protein>
<feature type="non-terminal residue" evidence="1">
    <location>
        <position position="1"/>
    </location>
</feature>
<gene>
    <name evidence="1" type="ORF">V5O48_017143</name>
</gene>
<evidence type="ECO:0000313" key="2">
    <source>
        <dbReference type="Proteomes" id="UP001465976"/>
    </source>
</evidence>
<proteinExistence type="predicted"/>
<dbReference type="Proteomes" id="UP001465976">
    <property type="component" value="Unassembled WGS sequence"/>
</dbReference>
<organism evidence="1 2">
    <name type="scientific">Marasmius crinis-equi</name>
    <dbReference type="NCBI Taxonomy" id="585013"/>
    <lineage>
        <taxon>Eukaryota</taxon>
        <taxon>Fungi</taxon>
        <taxon>Dikarya</taxon>
        <taxon>Basidiomycota</taxon>
        <taxon>Agaricomycotina</taxon>
        <taxon>Agaricomycetes</taxon>
        <taxon>Agaricomycetidae</taxon>
        <taxon>Agaricales</taxon>
        <taxon>Marasmiineae</taxon>
        <taxon>Marasmiaceae</taxon>
        <taxon>Marasmius</taxon>
    </lineage>
</organism>
<dbReference type="EMBL" id="JBAHYK010002527">
    <property type="protein sequence ID" value="KAL0564894.1"/>
    <property type="molecule type" value="Genomic_DNA"/>
</dbReference>